<feature type="region of interest" description="Disordered" evidence="4">
    <location>
        <begin position="1034"/>
        <end position="1055"/>
    </location>
</feature>
<keyword evidence="1" id="KW-0732">Signal</keyword>
<protein>
    <recommendedName>
        <fullName evidence="6">Calx-beta domain-containing protein</fullName>
    </recommendedName>
</protein>
<dbReference type="Pfam" id="PF03160">
    <property type="entry name" value="Calx-beta"/>
    <property type="match status" value="2"/>
</dbReference>
<dbReference type="EMBL" id="PZQS01000003">
    <property type="protein sequence ID" value="PVD34551.1"/>
    <property type="molecule type" value="Genomic_DNA"/>
</dbReference>
<keyword evidence="5" id="KW-0812">Transmembrane</keyword>
<keyword evidence="3" id="KW-0106">Calcium</keyword>
<gene>
    <name evidence="7" type="ORF">C0Q70_05826</name>
</gene>
<evidence type="ECO:0000256" key="2">
    <source>
        <dbReference type="ARBA" id="ARBA00022737"/>
    </source>
</evidence>
<dbReference type="SMART" id="SM00237">
    <property type="entry name" value="Calx_beta"/>
    <property type="match status" value="2"/>
</dbReference>
<dbReference type="AlphaFoldDB" id="A0A2T7PMA4"/>
<proteinExistence type="predicted"/>
<dbReference type="STRING" id="400727.A0A2T7PMA4"/>
<evidence type="ECO:0000313" key="7">
    <source>
        <dbReference type="EMBL" id="PVD34551.1"/>
    </source>
</evidence>
<comment type="caution">
    <text evidence="7">The sequence shown here is derived from an EMBL/GenBank/DDBJ whole genome shotgun (WGS) entry which is preliminary data.</text>
</comment>
<sequence>MQFKEEEYKVSEEDGVVRTFVVRTGDTSEQSEVRCFTRQATAKVGQDFEERPDTNDSLIIFNPGDYEKVCEVAIVNDSRYEGEEMFRLVLGSPTSATLGRAALGKRNITQVIIKDDGDKPVIRLAEDRFTIREPVFKDETSVLHVPVLREGDLTETVVVTVNTKDASADAGKDYVGFFKELVFGANVSRLDVDVEILYDDIKEMREVFTVHLKLPFGSAEVKTPKAIVFIDERSEVADVTFPSKPVVVSLRDYDDIEGLSRTPCKAIPSSVSRLQKDTQAPRARRLTRASECNNGNSESTETHRWKANRLGLVPAPYLIPCNPKHPQFKFTDTLCKTQGINDTLTRFRWRVAAPTGDDGVTSNLRDVESSAFFASTKEITLDSIYFGGGSRVQCVARAVNTDRDPGLEIFSEPVTISRTDGLCEPRIMDSVGAEPFAARLRYTGSDDPTHPNMVRISVRVPHRDGMLPVVSTRQLSNFELTLSKDGTRLATHRCSNILDFDEMNRESGFLTNQTKNPNIIGEVEPYQFNSNLRSNSTLRFYRNLDLESCLWEFVGYYNLSELITECGGTISTDGQVLNLKQSYVAMRVPLYVSYVFHSPVARGGWLHYDMLSQLPLIFVYDTAILWQNGISSPESEHGLQGYLYPTSMRMEDDGKLSVSFRTEARFRGQFVDKHPGSEIESMVMSMDHPELTFTLKLVRSDPTYEQPNQEWTFVCGIIRVCLKSSWSRVQQPQTKEYTLPVVCSPRDPITFNLPVRFQQVSDAVPAEFSLNTNFHLLRKRELWLSDGSMGFGDESDAAFAEEDKLYGRINVDPVQNLGSSFLLNVEKVFLCSGKDGYIPKYNPDSLEFGCVAETPNLQYSFKILDKGAPFTEVKAFQDIPFNALLASDDSSALELVKQSGADGFSMDCKPLFQVDSGRQWFLHAIYTVRSGANAGRGIGKRSAHALFDARHLATGLSRVKREQDDLDGVGQGGKGTNMARVQLRFALLDDGDVSVGTNTESDLPLIPIIISLVVFAILCLLLAILIVRRRRNKGAKPPPYAAKPPPPPQFAAKPVTVSANGHTRVLLPQAYNKDNTEV</sequence>
<dbReference type="Proteomes" id="UP000245119">
    <property type="component" value="Linkage Group LG3"/>
</dbReference>
<feature type="compositionally biased region" description="Pro residues" evidence="4">
    <location>
        <begin position="1036"/>
        <end position="1049"/>
    </location>
</feature>
<evidence type="ECO:0000256" key="4">
    <source>
        <dbReference type="SAM" id="MobiDB-lite"/>
    </source>
</evidence>
<dbReference type="SUPFAM" id="SSF141072">
    <property type="entry name" value="CalX-like"/>
    <property type="match status" value="2"/>
</dbReference>
<dbReference type="GO" id="GO:0009653">
    <property type="term" value="P:anatomical structure morphogenesis"/>
    <property type="evidence" value="ECO:0007669"/>
    <property type="project" value="TreeGrafter"/>
</dbReference>
<dbReference type="InterPro" id="IPR038081">
    <property type="entry name" value="CalX-like_sf"/>
</dbReference>
<keyword evidence="5" id="KW-1133">Transmembrane helix</keyword>
<evidence type="ECO:0000256" key="5">
    <source>
        <dbReference type="SAM" id="Phobius"/>
    </source>
</evidence>
<dbReference type="PANTHER" id="PTHR45739:SF8">
    <property type="entry name" value="FRAS1-RELATED EXTRACELLULAR MATRIX PROTEIN 1"/>
    <property type="match status" value="1"/>
</dbReference>
<accession>A0A2T7PMA4</accession>
<evidence type="ECO:0000256" key="3">
    <source>
        <dbReference type="ARBA" id="ARBA00022837"/>
    </source>
</evidence>
<name>A0A2T7PMA4_POMCA</name>
<keyword evidence="8" id="KW-1185">Reference proteome</keyword>
<dbReference type="Gene3D" id="2.60.40.2030">
    <property type="match status" value="2"/>
</dbReference>
<keyword evidence="5" id="KW-0472">Membrane</keyword>
<dbReference type="InterPro" id="IPR003644">
    <property type="entry name" value="Calx_beta"/>
</dbReference>
<dbReference type="PANTHER" id="PTHR45739">
    <property type="entry name" value="MATRIX PROTEIN, PUTATIVE-RELATED"/>
    <property type="match status" value="1"/>
</dbReference>
<evidence type="ECO:0000313" key="8">
    <source>
        <dbReference type="Proteomes" id="UP000245119"/>
    </source>
</evidence>
<dbReference type="OrthoDB" id="430044at2759"/>
<dbReference type="GO" id="GO:0007154">
    <property type="term" value="P:cell communication"/>
    <property type="evidence" value="ECO:0007669"/>
    <property type="project" value="InterPro"/>
</dbReference>
<feature type="domain" description="Calx-beta" evidence="6">
    <location>
        <begin position="109"/>
        <end position="213"/>
    </location>
</feature>
<organism evidence="7 8">
    <name type="scientific">Pomacea canaliculata</name>
    <name type="common">Golden apple snail</name>
    <dbReference type="NCBI Taxonomy" id="400727"/>
    <lineage>
        <taxon>Eukaryota</taxon>
        <taxon>Metazoa</taxon>
        <taxon>Spiralia</taxon>
        <taxon>Lophotrochozoa</taxon>
        <taxon>Mollusca</taxon>
        <taxon>Gastropoda</taxon>
        <taxon>Caenogastropoda</taxon>
        <taxon>Architaenioglossa</taxon>
        <taxon>Ampullarioidea</taxon>
        <taxon>Ampullariidae</taxon>
        <taxon>Pomacea</taxon>
    </lineage>
</organism>
<keyword evidence="2" id="KW-0677">Repeat</keyword>
<feature type="region of interest" description="Disordered" evidence="4">
    <location>
        <begin position="282"/>
        <end position="301"/>
    </location>
</feature>
<evidence type="ECO:0000256" key="1">
    <source>
        <dbReference type="ARBA" id="ARBA00022729"/>
    </source>
</evidence>
<dbReference type="GO" id="GO:0016020">
    <property type="term" value="C:membrane"/>
    <property type="evidence" value="ECO:0007669"/>
    <property type="project" value="InterPro"/>
</dbReference>
<feature type="domain" description="Calx-beta" evidence="6">
    <location>
        <begin position="1"/>
        <end position="91"/>
    </location>
</feature>
<dbReference type="InterPro" id="IPR051561">
    <property type="entry name" value="FRAS1_ECM"/>
</dbReference>
<evidence type="ECO:0000259" key="6">
    <source>
        <dbReference type="SMART" id="SM00237"/>
    </source>
</evidence>
<reference evidence="7 8" key="1">
    <citation type="submission" date="2018-04" db="EMBL/GenBank/DDBJ databases">
        <title>The genome of golden apple snail Pomacea canaliculata provides insight into stress tolerance and invasive adaptation.</title>
        <authorList>
            <person name="Liu C."/>
            <person name="Liu B."/>
            <person name="Ren Y."/>
            <person name="Zhang Y."/>
            <person name="Wang H."/>
            <person name="Li S."/>
            <person name="Jiang F."/>
            <person name="Yin L."/>
            <person name="Zhang G."/>
            <person name="Qian W."/>
            <person name="Fan W."/>
        </authorList>
    </citation>
    <scope>NUCLEOTIDE SEQUENCE [LARGE SCALE GENOMIC DNA]</scope>
    <source>
        <strain evidence="7">SZHN2017</strain>
        <tissue evidence="7">Muscle</tissue>
    </source>
</reference>
<feature type="compositionally biased region" description="Polar residues" evidence="4">
    <location>
        <begin position="290"/>
        <end position="299"/>
    </location>
</feature>
<feature type="transmembrane region" description="Helical" evidence="5">
    <location>
        <begin position="1005"/>
        <end position="1027"/>
    </location>
</feature>